<evidence type="ECO:0000313" key="2">
    <source>
        <dbReference type="Proteomes" id="UP001308005"/>
    </source>
</evidence>
<reference evidence="2" key="1">
    <citation type="submission" date="2023-07" db="EMBL/GenBank/DDBJ databases">
        <title>The carbon used by Thiothrix.</title>
        <authorList>
            <person name="Chen L."/>
        </authorList>
    </citation>
    <scope>NUCLEOTIDE SEQUENCE [LARGE SCALE GENOMIC DNA]</scope>
</reference>
<comment type="caution">
    <text evidence="1">The sequence shown here is derived from an EMBL/GenBank/DDBJ whole genome shotgun (WGS) entry which is preliminary data.</text>
</comment>
<accession>A0ABU6D5C8</accession>
<protein>
    <submittedName>
        <fullName evidence="1">Uncharacterized protein</fullName>
    </submittedName>
</protein>
<gene>
    <name evidence="1" type="ORF">VSS37_21220</name>
</gene>
<dbReference type="EMBL" id="JAYMYJ010000160">
    <property type="protein sequence ID" value="MEB4593512.1"/>
    <property type="molecule type" value="Genomic_DNA"/>
</dbReference>
<sequence length="55" mass="6322">MLIYLYSEDEPEKAALALQCAQEPDAWISTQVLNEVSNVLRRKQQQAYPDTLKVI</sequence>
<dbReference type="RefSeq" id="WP_324698470.1">
    <property type="nucleotide sequence ID" value="NZ_JAYMYJ010000160.1"/>
</dbReference>
<keyword evidence="2" id="KW-1185">Reference proteome</keyword>
<organism evidence="1 2">
    <name type="scientific">Candidatus Thiothrix phosphatis</name>
    <dbReference type="NCBI Taxonomy" id="3112415"/>
    <lineage>
        <taxon>Bacteria</taxon>
        <taxon>Pseudomonadati</taxon>
        <taxon>Pseudomonadota</taxon>
        <taxon>Gammaproteobacteria</taxon>
        <taxon>Thiotrichales</taxon>
        <taxon>Thiotrichaceae</taxon>
        <taxon>Thiothrix</taxon>
    </lineage>
</organism>
<proteinExistence type="predicted"/>
<name>A0ABU6D5C8_9GAMM</name>
<dbReference type="Proteomes" id="UP001308005">
    <property type="component" value="Unassembled WGS sequence"/>
</dbReference>
<evidence type="ECO:0000313" key="1">
    <source>
        <dbReference type="EMBL" id="MEB4593512.1"/>
    </source>
</evidence>